<organism evidence="1 2">
    <name type="scientific">Couchioplanes caeruleus subsp. caeruleus</name>
    <dbReference type="NCBI Taxonomy" id="56427"/>
    <lineage>
        <taxon>Bacteria</taxon>
        <taxon>Bacillati</taxon>
        <taxon>Actinomycetota</taxon>
        <taxon>Actinomycetes</taxon>
        <taxon>Micromonosporales</taxon>
        <taxon>Micromonosporaceae</taxon>
        <taxon>Couchioplanes</taxon>
    </lineage>
</organism>
<proteinExistence type="predicted"/>
<gene>
    <name evidence="1" type="ORF">BG844_01255</name>
</gene>
<dbReference type="RefSeq" id="WP_071802842.1">
    <property type="nucleotide sequence ID" value="NZ_MEIA01000007.1"/>
</dbReference>
<keyword evidence="2" id="KW-1185">Reference proteome</keyword>
<comment type="caution">
    <text evidence="1">The sequence shown here is derived from an EMBL/GenBank/DDBJ whole genome shotgun (WGS) entry which is preliminary data.</text>
</comment>
<dbReference type="Proteomes" id="UP000182486">
    <property type="component" value="Unassembled WGS sequence"/>
</dbReference>
<accession>A0A1K0FSR2</accession>
<sequence length="103" mass="11224">MVDTDRLAAGAWVEIRYELIPAGARATDVPPDTADTAYTVRLRGWLVDGAEPGDMATVHTVTGRHRTGTLTRAMPWDAHTFGQPHPVLLATIEAIVQHLADLR</sequence>
<name>A0A1K0FSR2_9ACTN</name>
<evidence type="ECO:0000313" key="2">
    <source>
        <dbReference type="Proteomes" id="UP000182486"/>
    </source>
</evidence>
<dbReference type="Pfam" id="PF22010">
    <property type="entry name" value="OrtA"/>
    <property type="match status" value="1"/>
</dbReference>
<protein>
    <recommendedName>
        <fullName evidence="3">2-amino-4-ketopentanoate thiolase</fullName>
    </recommendedName>
</protein>
<dbReference type="EMBL" id="MEIA01000007">
    <property type="protein sequence ID" value="OJF15895.1"/>
    <property type="molecule type" value="Genomic_DNA"/>
</dbReference>
<reference evidence="1 2" key="1">
    <citation type="submission" date="2016-09" db="EMBL/GenBank/DDBJ databases">
        <title>Couchioplanes caeruleus draft genome sequence.</title>
        <authorList>
            <person name="Sheehan J."/>
            <person name="Caffrey P."/>
        </authorList>
    </citation>
    <scope>NUCLEOTIDE SEQUENCE [LARGE SCALE GENOMIC DNA]</scope>
    <source>
        <strain evidence="1 2">DSM 43634</strain>
    </source>
</reference>
<dbReference type="InterPro" id="IPR047755">
    <property type="entry name" value="OrtA"/>
</dbReference>
<dbReference type="AlphaFoldDB" id="A0A1K0FSR2"/>
<evidence type="ECO:0000313" key="1">
    <source>
        <dbReference type="EMBL" id="OJF15895.1"/>
    </source>
</evidence>
<evidence type="ECO:0008006" key="3">
    <source>
        <dbReference type="Google" id="ProtNLM"/>
    </source>
</evidence>